<dbReference type="Proteomes" id="UP000093104">
    <property type="component" value="Unassembled WGS sequence"/>
</dbReference>
<dbReference type="PANTHER" id="PTHR10907:SF47">
    <property type="entry name" value="REGUCALCIN"/>
    <property type="match status" value="1"/>
</dbReference>
<proteinExistence type="inferred from homology"/>
<dbReference type="RefSeq" id="WP_065835722.1">
    <property type="nucleotide sequence ID" value="NZ_LGSI01000068.1"/>
</dbReference>
<dbReference type="AlphaFoldDB" id="A0A1C7YX54"/>
<dbReference type="GO" id="GO:0005509">
    <property type="term" value="F:calcium ion binding"/>
    <property type="evidence" value="ECO:0007669"/>
    <property type="project" value="TreeGrafter"/>
</dbReference>
<sequence>MRIEIVVDVKTTLGEGPVWDVEQQRLYWIDSFDGRVLRCTDDGRELRAWDVSQKIGSMALRKNGDAAIVALQNGLYNLDLPTGDLELIVNPEPERPNNRLNDGKVDRQGRFIVGSMDTQEDQASAKLYRLDPDLSLHTLDEGIIVSNGPCWSPNGEIFYFADTWSGEIWAYDYNNATGAVANRRTLASVDTSGGGAADGCTVDAEGCLWQALVYAGKLVRYTPDGQVDRVIDMPVKKVTSLTFGGPNLDTLFVTSMAKPPLPRFPTDGQQRGALFAVTGLGVKGIAEQRFAS</sequence>
<name>A0A1C7YX54_PSESX</name>
<dbReference type="GO" id="GO:0004341">
    <property type="term" value="F:gluconolactonase activity"/>
    <property type="evidence" value="ECO:0007669"/>
    <property type="project" value="TreeGrafter"/>
</dbReference>
<feature type="binding site" evidence="3">
    <location>
        <position position="198"/>
    </location>
    <ligand>
        <name>a divalent metal cation</name>
        <dbReference type="ChEBI" id="CHEBI:60240"/>
    </ligand>
</feature>
<dbReference type="PRINTS" id="PR01790">
    <property type="entry name" value="SMP30FAMILY"/>
</dbReference>
<reference evidence="5 6" key="1">
    <citation type="submission" date="2015-07" db="EMBL/GenBank/DDBJ databases">
        <title>Draft genome sequence of a diazotrophic, plant growth-promoting rhizobacterium of the Pseudomonas syringae complex.</title>
        <authorList>
            <person name="Patten C.L."/>
            <person name="Jeong H."/>
        </authorList>
    </citation>
    <scope>NUCLEOTIDE SEQUENCE [LARGE SCALE GENOMIC DNA]</scope>
    <source>
        <strain evidence="5 6">GR12-2</strain>
    </source>
</reference>
<dbReference type="Pfam" id="PF08450">
    <property type="entry name" value="SGL"/>
    <property type="match status" value="1"/>
</dbReference>
<dbReference type="InterPro" id="IPR005511">
    <property type="entry name" value="SMP-30"/>
</dbReference>
<gene>
    <name evidence="5" type="ORF">AFK24_24700</name>
</gene>
<dbReference type="InterPro" id="IPR013658">
    <property type="entry name" value="SGL"/>
</dbReference>
<dbReference type="Gene3D" id="2.120.10.30">
    <property type="entry name" value="TolB, C-terminal domain"/>
    <property type="match status" value="1"/>
</dbReference>
<evidence type="ECO:0000256" key="3">
    <source>
        <dbReference type="PIRSR" id="PIRSR605511-2"/>
    </source>
</evidence>
<comment type="caution">
    <text evidence="5">The sequence shown here is derived from an EMBL/GenBank/DDBJ whole genome shotgun (WGS) entry which is preliminary data.</text>
</comment>
<evidence type="ECO:0000259" key="4">
    <source>
        <dbReference type="Pfam" id="PF08450"/>
    </source>
</evidence>
<accession>A0A1C7YX54</accession>
<comment type="cofactor">
    <cofactor evidence="3">
        <name>Zn(2+)</name>
        <dbReference type="ChEBI" id="CHEBI:29105"/>
    </cofactor>
    <text evidence="3">Binds 1 divalent metal cation per subunit.</text>
</comment>
<dbReference type="PANTHER" id="PTHR10907">
    <property type="entry name" value="REGUCALCIN"/>
    <property type="match status" value="1"/>
</dbReference>
<evidence type="ECO:0000256" key="2">
    <source>
        <dbReference type="PIRSR" id="PIRSR605511-1"/>
    </source>
</evidence>
<feature type="active site" description="Proton donor/acceptor" evidence="2">
    <location>
        <position position="198"/>
    </location>
</feature>
<feature type="binding site" evidence="3">
    <location>
        <position position="99"/>
    </location>
    <ligand>
        <name>substrate</name>
    </ligand>
</feature>
<keyword evidence="3" id="KW-0862">Zinc</keyword>
<organism evidence="5 6">
    <name type="scientific">Pseudomonas syringae</name>
    <dbReference type="NCBI Taxonomy" id="317"/>
    <lineage>
        <taxon>Bacteria</taxon>
        <taxon>Pseudomonadati</taxon>
        <taxon>Pseudomonadota</taxon>
        <taxon>Gammaproteobacteria</taxon>
        <taxon>Pseudomonadales</taxon>
        <taxon>Pseudomonadaceae</taxon>
        <taxon>Pseudomonas</taxon>
    </lineage>
</organism>
<dbReference type="OrthoDB" id="9775406at2"/>
<keyword evidence="3" id="KW-0479">Metal-binding</keyword>
<comment type="similarity">
    <text evidence="1">Belongs to the SMP-30/CGR1 family.</text>
</comment>
<dbReference type="PATRIC" id="fig|317.243.peg.231"/>
<feature type="binding site" evidence="3">
    <location>
        <position position="15"/>
    </location>
    <ligand>
        <name>a divalent metal cation</name>
        <dbReference type="ChEBI" id="CHEBI:60240"/>
    </ligand>
</feature>
<feature type="domain" description="SMP-30/Gluconolactonase/LRE-like region" evidence="4">
    <location>
        <begin position="13"/>
        <end position="256"/>
    </location>
</feature>
<evidence type="ECO:0000313" key="5">
    <source>
        <dbReference type="EMBL" id="OCR22312.1"/>
    </source>
</evidence>
<dbReference type="InterPro" id="IPR011042">
    <property type="entry name" value="6-blade_b-propeller_TolB-like"/>
</dbReference>
<feature type="binding site" evidence="3">
    <location>
        <position position="101"/>
    </location>
    <ligand>
        <name>substrate</name>
    </ligand>
</feature>
<protein>
    <submittedName>
        <fullName evidence="5">Calcium-binding protein</fullName>
    </submittedName>
</protein>
<dbReference type="SUPFAM" id="SSF63829">
    <property type="entry name" value="Calcium-dependent phosphotriesterase"/>
    <property type="match status" value="1"/>
</dbReference>
<dbReference type="GO" id="GO:0019853">
    <property type="term" value="P:L-ascorbic acid biosynthetic process"/>
    <property type="evidence" value="ECO:0007669"/>
    <property type="project" value="TreeGrafter"/>
</dbReference>
<dbReference type="EMBL" id="LGSI01000068">
    <property type="protein sequence ID" value="OCR22312.1"/>
    <property type="molecule type" value="Genomic_DNA"/>
</dbReference>
<feature type="binding site" evidence="3">
    <location>
        <position position="147"/>
    </location>
    <ligand>
        <name>a divalent metal cation</name>
        <dbReference type="ChEBI" id="CHEBI:60240"/>
    </ligand>
</feature>
<evidence type="ECO:0000256" key="1">
    <source>
        <dbReference type="ARBA" id="ARBA00008853"/>
    </source>
</evidence>
<evidence type="ECO:0000313" key="6">
    <source>
        <dbReference type="Proteomes" id="UP000093104"/>
    </source>
</evidence>